<dbReference type="Proteomes" id="UP000618579">
    <property type="component" value="Unassembled WGS sequence"/>
</dbReference>
<dbReference type="RefSeq" id="WP_171681424.1">
    <property type="nucleotide sequence ID" value="NZ_WHNZ01000007.1"/>
</dbReference>
<evidence type="ECO:0000256" key="1">
    <source>
        <dbReference type="SAM" id="MobiDB-lite"/>
    </source>
</evidence>
<keyword evidence="3" id="KW-1185">Reference proteome</keyword>
<comment type="caution">
    <text evidence="2">The sequence shown here is derived from an EMBL/GenBank/DDBJ whole genome shotgun (WGS) entry which is preliminary data.</text>
</comment>
<reference evidence="2 3" key="1">
    <citation type="submission" date="2019-10" db="EMBL/GenBank/DDBJ databases">
        <title>Description of Paenibacillus pedi sp. nov.</title>
        <authorList>
            <person name="Carlier A."/>
            <person name="Qi S."/>
        </authorList>
    </citation>
    <scope>NUCLEOTIDE SEQUENCE [LARGE SCALE GENOMIC DNA]</scope>
    <source>
        <strain evidence="2 3">LMG 31457</strain>
    </source>
</reference>
<feature type="region of interest" description="Disordered" evidence="1">
    <location>
        <begin position="37"/>
        <end position="59"/>
    </location>
</feature>
<name>A0ABX1ZEM6_9BACL</name>
<evidence type="ECO:0000313" key="3">
    <source>
        <dbReference type="Proteomes" id="UP000618579"/>
    </source>
</evidence>
<protein>
    <submittedName>
        <fullName evidence="2">Uncharacterized protein</fullName>
    </submittedName>
</protein>
<dbReference type="EMBL" id="WHNZ01000007">
    <property type="protein sequence ID" value="NOU98535.1"/>
    <property type="molecule type" value="Genomic_DNA"/>
</dbReference>
<accession>A0ABX1ZEM6</accession>
<evidence type="ECO:0000313" key="2">
    <source>
        <dbReference type="EMBL" id="NOU98535.1"/>
    </source>
</evidence>
<proteinExistence type="predicted"/>
<gene>
    <name evidence="2" type="ORF">GC097_00645</name>
</gene>
<organism evidence="2 3">
    <name type="scientific">Paenibacillus planticolens</name>
    <dbReference type="NCBI Taxonomy" id="2654976"/>
    <lineage>
        <taxon>Bacteria</taxon>
        <taxon>Bacillati</taxon>
        <taxon>Bacillota</taxon>
        <taxon>Bacilli</taxon>
        <taxon>Bacillales</taxon>
        <taxon>Paenibacillaceae</taxon>
        <taxon>Paenibacillus</taxon>
    </lineage>
</organism>
<sequence length="59" mass="6407">MPKSQVVDAERLYNTQQWKAASTMAAFISWAQSLKSSDEGISGSEGACYTQSVTTDRST</sequence>
<feature type="compositionally biased region" description="Polar residues" evidence="1">
    <location>
        <begin position="49"/>
        <end position="59"/>
    </location>
</feature>